<feature type="transmembrane region" description="Helical" evidence="5">
    <location>
        <begin position="867"/>
        <end position="892"/>
    </location>
</feature>
<reference evidence="7 8" key="1">
    <citation type="submission" date="2019-06" db="EMBL/GenBank/DDBJ databases">
        <title>Sequencing the genomes of 1000 actinobacteria strains.</title>
        <authorList>
            <person name="Klenk H.-P."/>
        </authorList>
    </citation>
    <scope>NUCLEOTIDE SEQUENCE [LARGE SCALE GENOMIC DNA]</scope>
    <source>
        <strain evidence="7 8">DSM 45511</strain>
    </source>
</reference>
<dbReference type="SUPFAM" id="SSF51161">
    <property type="entry name" value="Trimeric LpxA-like enzymes"/>
    <property type="match status" value="3"/>
</dbReference>
<dbReference type="Gene3D" id="2.160.10.10">
    <property type="entry name" value="Hexapeptide repeat proteins"/>
    <property type="match status" value="2"/>
</dbReference>
<dbReference type="Pfam" id="PF00501">
    <property type="entry name" value="AMP-binding"/>
    <property type="match status" value="1"/>
</dbReference>
<keyword evidence="5" id="KW-0472">Membrane</keyword>
<dbReference type="Proteomes" id="UP000319818">
    <property type="component" value="Unassembled WGS sequence"/>
</dbReference>
<keyword evidence="1" id="KW-0596">Phosphopantetheine</keyword>
<sequence length="1285" mass="133457">MTLALAGARALYPAAPAPARRTLLDVLAETAAKHPDDAAVDAGGTVLTYRALAEEVDTVRRRLADAGIGVGDRVGVQISSGTAELYVAILAVLAAGAAYVPVDADDPDERAELVFGEAGVCAVLGDNGSMTTHSRPIGTPGAPGPDDDAWIIFTSGSTGTPKGVAVSHGSAAAFVDAEARLFLAEEPIGPGDRVLAGLSVAFDASCEEMWLAWRHGACLVPAPRALVRTGVDLGPWLEEQRITIVSTVPTLAALWPPDALEDVRLLIFGGEACPPELAERVAVEGREVWNTYGPTEATVVACAAQLTGEGPVRIGLPLDGWALAVVDGAGEPVAMGESGELVIGGVGLARYLDTDKDAVKFAPLPSLGWERAYRSGDVVRAEEAGLLFLGRADEQVKLGGRRIELGEVDAALLTLPGVRGAAAAVRRTRAGNQVLVGYVVPEDELDTDAAALLLREQLPAALVPLLAVVDDLPTRTSGKVDRDALPWPLTSELAAAGEIDPVAAGLLTSTEGWLAEGWAEILGVPVTDPKADFFTHGGGSLTAAQLVARIRTRHPQVSVNDIYLHPKLGALAGRLDALSSTATKRRDVTPTPRRAALAQALLMAPMVALVGLRWAALAAAISTVAAVAVPWAPTVPWWSLAVAWLVLFSPAGRIGIAAGGARLLLRGVRPGSYPRGGSVHVRLWAATRLAEMSGATGVSSAAWTTRYARALGARIGKDVDLHSAPPVTGMLKVGRGAAVEPEVDLGGYWVDGDVVHIGKIRIGAGATIGSRSTLLPGARIGKGAEVAAGSTVRGAVPAGQRWAGSPAERAGKSGVRWPSTRPARSRTWTFAYGVTSMLLGLLPAVAALPALAILATGVVGSATPADAIRGALLVVAPATLAYLTTYAAFVVAGVRLLGIGMTEGFHPVHSRAGWQVWTTERLMGMARTALFPLYSSQFTATWLRLLGAKVGRDVEASTVIALPKMTTVADGAFLADDTMVGTYELSGGWMHVAPSRVGKQAFLGNSGMTAPGRSVPDRGLVGVLSAAPRKAKKGSSWLGLPPMPLRRAVERGDTSRTFHPPHRLRIARGLIELCRLVPVICSAALAVLVTGQLVAIHAAAGSVVAALLAGPLLLAAGITAAGLTTVAKWLLVGRFRPVEHPLWSSFVWRNELADTFVEVLAVPWLVGPASGTPVLTAWLETMGASIGRGVWLESYWLPESDLVRLGDGATVNRGCVVQTHLFHDRIMTMDVVRVDEGATLGPNGIILPGAGIGAGTTVGPGSLVTRGDTVPAATRWLGNPITTWS</sequence>
<evidence type="ECO:0000259" key="6">
    <source>
        <dbReference type="PROSITE" id="PS50075"/>
    </source>
</evidence>
<name>A0A543GC38_9PSEU</name>
<evidence type="ECO:0000256" key="2">
    <source>
        <dbReference type="ARBA" id="ARBA00022553"/>
    </source>
</evidence>
<dbReference type="GO" id="GO:0043041">
    <property type="term" value="P:amino acid activation for nonribosomal peptide biosynthetic process"/>
    <property type="evidence" value="ECO:0007669"/>
    <property type="project" value="TreeGrafter"/>
</dbReference>
<dbReference type="SUPFAM" id="SSF47336">
    <property type="entry name" value="ACP-like"/>
    <property type="match status" value="1"/>
</dbReference>
<proteinExistence type="predicted"/>
<evidence type="ECO:0000256" key="5">
    <source>
        <dbReference type="SAM" id="Phobius"/>
    </source>
</evidence>
<dbReference type="InterPro" id="IPR012728">
    <property type="entry name" value="Pls/PosA_C"/>
</dbReference>
<feature type="transmembrane region" description="Helical" evidence="5">
    <location>
        <begin position="1106"/>
        <end position="1131"/>
    </location>
</feature>
<keyword evidence="8" id="KW-1185">Reference proteome</keyword>
<feature type="transmembrane region" description="Helical" evidence="5">
    <location>
        <begin position="600"/>
        <end position="629"/>
    </location>
</feature>
<dbReference type="GO" id="GO:0031177">
    <property type="term" value="F:phosphopantetheine binding"/>
    <property type="evidence" value="ECO:0007669"/>
    <property type="project" value="InterPro"/>
</dbReference>
<dbReference type="InterPro" id="IPR020845">
    <property type="entry name" value="AMP-binding_CS"/>
</dbReference>
<dbReference type="InterPro" id="IPR010071">
    <property type="entry name" value="AA_adenyl_dom"/>
</dbReference>
<dbReference type="Pfam" id="PF00550">
    <property type="entry name" value="PP-binding"/>
    <property type="match status" value="1"/>
</dbReference>
<dbReference type="InterPro" id="IPR011004">
    <property type="entry name" value="Trimer_LpxA-like_sf"/>
</dbReference>
<dbReference type="InterPro" id="IPR020806">
    <property type="entry name" value="PKS_PP-bd"/>
</dbReference>
<protein>
    <submittedName>
        <fullName evidence="7">Non-ribosomal peptide synthetase-like protein</fullName>
    </submittedName>
</protein>
<keyword evidence="4" id="KW-0677">Repeat</keyword>
<feature type="transmembrane region" description="Helical" evidence="5">
    <location>
        <begin position="1073"/>
        <end position="1100"/>
    </location>
</feature>
<dbReference type="PANTHER" id="PTHR45527">
    <property type="entry name" value="NONRIBOSOMAL PEPTIDE SYNTHETASE"/>
    <property type="match status" value="1"/>
</dbReference>
<dbReference type="RefSeq" id="WP_246121607.1">
    <property type="nucleotide sequence ID" value="NZ_VFPH01000001.1"/>
</dbReference>
<dbReference type="InterPro" id="IPR018357">
    <property type="entry name" value="Hexapep_transf_CS"/>
</dbReference>
<keyword evidence="2" id="KW-0597">Phosphoprotein</keyword>
<dbReference type="PROSITE" id="PS50075">
    <property type="entry name" value="CARRIER"/>
    <property type="match status" value="1"/>
</dbReference>
<dbReference type="InterPro" id="IPR042099">
    <property type="entry name" value="ANL_N_sf"/>
</dbReference>
<dbReference type="Pfam" id="PF00132">
    <property type="entry name" value="Hexapep"/>
    <property type="match status" value="1"/>
</dbReference>
<comment type="caution">
    <text evidence="7">The sequence shown here is derived from an EMBL/GenBank/DDBJ whole genome shotgun (WGS) entry which is preliminary data.</text>
</comment>
<dbReference type="NCBIfam" id="TIGR01733">
    <property type="entry name" value="AA-adenyl-dom"/>
    <property type="match status" value="1"/>
</dbReference>
<gene>
    <name evidence="7" type="ORF">FB388_0931</name>
</gene>
<evidence type="ECO:0000256" key="3">
    <source>
        <dbReference type="ARBA" id="ARBA00022679"/>
    </source>
</evidence>
<dbReference type="InterPro" id="IPR029058">
    <property type="entry name" value="AB_hydrolase_fold"/>
</dbReference>
<feature type="domain" description="Carrier" evidence="6">
    <location>
        <begin position="505"/>
        <end position="579"/>
    </location>
</feature>
<dbReference type="SMART" id="SM00823">
    <property type="entry name" value="PKS_PP"/>
    <property type="match status" value="1"/>
</dbReference>
<dbReference type="InterPro" id="IPR009081">
    <property type="entry name" value="PP-bd_ACP"/>
</dbReference>
<dbReference type="GO" id="GO:0005737">
    <property type="term" value="C:cytoplasm"/>
    <property type="evidence" value="ECO:0007669"/>
    <property type="project" value="TreeGrafter"/>
</dbReference>
<dbReference type="CDD" id="cd05930">
    <property type="entry name" value="A_NRPS"/>
    <property type="match status" value="1"/>
</dbReference>
<dbReference type="PROSITE" id="PS00455">
    <property type="entry name" value="AMP_BINDING"/>
    <property type="match status" value="1"/>
</dbReference>
<dbReference type="EMBL" id="VFPH01000001">
    <property type="protein sequence ID" value="TQM43584.1"/>
    <property type="molecule type" value="Genomic_DNA"/>
</dbReference>
<dbReference type="Gene3D" id="3.30.300.30">
    <property type="match status" value="1"/>
</dbReference>
<feature type="transmembrane region" description="Helical" evidence="5">
    <location>
        <begin position="830"/>
        <end position="855"/>
    </location>
</feature>
<keyword evidence="3" id="KW-0808">Transferase</keyword>
<dbReference type="InterPro" id="IPR000873">
    <property type="entry name" value="AMP-dep_synth/lig_dom"/>
</dbReference>
<dbReference type="Gene3D" id="3.40.50.12780">
    <property type="entry name" value="N-terminal domain of ligase-like"/>
    <property type="match status" value="1"/>
</dbReference>
<accession>A0A543GC38</accession>
<dbReference type="PROSITE" id="PS00101">
    <property type="entry name" value="HEXAPEP_TRANSFERASES"/>
    <property type="match status" value="1"/>
</dbReference>
<evidence type="ECO:0000313" key="8">
    <source>
        <dbReference type="Proteomes" id="UP000319818"/>
    </source>
</evidence>
<evidence type="ECO:0000256" key="1">
    <source>
        <dbReference type="ARBA" id="ARBA00022450"/>
    </source>
</evidence>
<feature type="transmembrane region" description="Helical" evidence="5">
    <location>
        <begin position="641"/>
        <end position="665"/>
    </location>
</feature>
<dbReference type="PANTHER" id="PTHR45527:SF1">
    <property type="entry name" value="FATTY ACID SYNTHASE"/>
    <property type="match status" value="1"/>
</dbReference>
<dbReference type="NCBIfam" id="TIGR02353">
    <property type="entry name" value="NRPS_term_dom"/>
    <property type="match status" value="1"/>
</dbReference>
<dbReference type="InterPro" id="IPR036736">
    <property type="entry name" value="ACP-like_sf"/>
</dbReference>
<dbReference type="GO" id="GO:0044550">
    <property type="term" value="P:secondary metabolite biosynthetic process"/>
    <property type="evidence" value="ECO:0007669"/>
    <property type="project" value="TreeGrafter"/>
</dbReference>
<keyword evidence="5" id="KW-1133">Transmembrane helix</keyword>
<evidence type="ECO:0000313" key="7">
    <source>
        <dbReference type="EMBL" id="TQM43584.1"/>
    </source>
</evidence>
<dbReference type="GO" id="GO:0016740">
    <property type="term" value="F:transferase activity"/>
    <property type="evidence" value="ECO:0007669"/>
    <property type="project" value="UniProtKB-KW"/>
</dbReference>
<dbReference type="SUPFAM" id="SSF56801">
    <property type="entry name" value="Acetyl-CoA synthetase-like"/>
    <property type="match status" value="1"/>
</dbReference>
<keyword evidence="5" id="KW-0812">Transmembrane</keyword>
<dbReference type="Gene3D" id="3.40.50.1820">
    <property type="entry name" value="alpha/beta hydrolase"/>
    <property type="match status" value="1"/>
</dbReference>
<dbReference type="InterPro" id="IPR045851">
    <property type="entry name" value="AMP-bd_C_sf"/>
</dbReference>
<evidence type="ECO:0000256" key="4">
    <source>
        <dbReference type="ARBA" id="ARBA00022737"/>
    </source>
</evidence>
<dbReference type="InterPro" id="IPR001451">
    <property type="entry name" value="Hexapep"/>
</dbReference>
<organism evidence="7 8">
    <name type="scientific">Pseudonocardia cypriaca</name>
    <dbReference type="NCBI Taxonomy" id="882449"/>
    <lineage>
        <taxon>Bacteria</taxon>
        <taxon>Bacillati</taxon>
        <taxon>Actinomycetota</taxon>
        <taxon>Actinomycetes</taxon>
        <taxon>Pseudonocardiales</taxon>
        <taxon>Pseudonocardiaceae</taxon>
        <taxon>Pseudonocardia</taxon>
    </lineage>
</organism>